<organism evidence="3 4">
    <name type="scientific">Kordiimonas lipolytica</name>
    <dbReference type="NCBI Taxonomy" id="1662421"/>
    <lineage>
        <taxon>Bacteria</taxon>
        <taxon>Pseudomonadati</taxon>
        <taxon>Pseudomonadota</taxon>
        <taxon>Alphaproteobacteria</taxon>
        <taxon>Kordiimonadales</taxon>
        <taxon>Kordiimonadaceae</taxon>
        <taxon>Kordiimonas</taxon>
    </lineage>
</organism>
<dbReference type="InterPro" id="IPR011059">
    <property type="entry name" value="Metal-dep_hydrolase_composite"/>
</dbReference>
<name>A0ABV8U987_9PROT</name>
<dbReference type="InterPro" id="IPR032466">
    <property type="entry name" value="Metal_Hydrolase"/>
</dbReference>
<evidence type="ECO:0000256" key="1">
    <source>
        <dbReference type="SAM" id="SignalP"/>
    </source>
</evidence>
<dbReference type="PANTHER" id="PTHR43135:SF3">
    <property type="entry name" value="ALPHA-D-RIBOSE 1-METHYLPHOSPHONATE 5-TRIPHOSPHATE DIPHOSPHATASE"/>
    <property type="match status" value="1"/>
</dbReference>
<feature type="chain" id="PRO_5047067532" evidence="1">
    <location>
        <begin position="20"/>
        <end position="437"/>
    </location>
</feature>
<evidence type="ECO:0000313" key="3">
    <source>
        <dbReference type="EMBL" id="MFC4347038.1"/>
    </source>
</evidence>
<reference evidence="4" key="1">
    <citation type="journal article" date="2019" name="Int. J. Syst. Evol. Microbiol.">
        <title>The Global Catalogue of Microorganisms (GCM) 10K type strain sequencing project: providing services to taxonomists for standard genome sequencing and annotation.</title>
        <authorList>
            <consortium name="The Broad Institute Genomics Platform"/>
            <consortium name="The Broad Institute Genome Sequencing Center for Infectious Disease"/>
            <person name="Wu L."/>
            <person name="Ma J."/>
        </authorList>
    </citation>
    <scope>NUCLEOTIDE SEQUENCE [LARGE SCALE GENOMIC DNA]</scope>
    <source>
        <strain evidence="4">CGMCC 1.15304</strain>
    </source>
</reference>
<dbReference type="Gene3D" id="3.20.20.140">
    <property type="entry name" value="Metal-dependent hydrolases"/>
    <property type="match status" value="1"/>
</dbReference>
<keyword evidence="4" id="KW-1185">Reference proteome</keyword>
<dbReference type="SUPFAM" id="SSF51338">
    <property type="entry name" value="Composite domain of metallo-dependent hydrolases"/>
    <property type="match status" value="1"/>
</dbReference>
<dbReference type="EMBL" id="JBHSCR010000002">
    <property type="protein sequence ID" value="MFC4347038.1"/>
    <property type="molecule type" value="Genomic_DNA"/>
</dbReference>
<dbReference type="RefSeq" id="WP_068147402.1">
    <property type="nucleotide sequence ID" value="NZ_JBHSCR010000002.1"/>
</dbReference>
<accession>A0ABV8U987</accession>
<sequence length="437" mass="47323">MRILATIMCALCVASASFADNVQIENVTVISMDGGQVIKDAVVTIEGDRIVYVGTVADAPHLHGTHKIIDGTGKYLIPGLAEMHGHLPYGSWGKQQTEETLFLYLAGGVTTVRGMLGDPVQFELRDKIKAGEIAGPTLYLAAPSLNGRSVSSPEDGEQKLRLYASQGWDLQKIHPGLSLPEYDAIARAANELGFPFGGHVPADVGIDHALKSHQISVDHMDGYLEWLGGYTKELTDQDFAHAVAITRASGTWIVPTQELFNTFYSRGEDYPVLSDEQVKVLLARPENAYVPRAMLTRWEQTARSATPNPVAIQNRQQLLKAFADGGVNLALGSDAPQTFSVPGFSIWREIEVMAEAGLTPAQILEMATAAPGRYFKDKDDFGAVTVGARADLILLDADPREDAMNLTKQAGVVAAGRWYSREAIDARLAEIAARHAN</sequence>
<dbReference type="InterPro" id="IPR051781">
    <property type="entry name" value="Metallo-dep_Hydrolase"/>
</dbReference>
<proteinExistence type="predicted"/>
<evidence type="ECO:0000313" key="4">
    <source>
        <dbReference type="Proteomes" id="UP001595776"/>
    </source>
</evidence>
<feature type="signal peptide" evidence="1">
    <location>
        <begin position="1"/>
        <end position="19"/>
    </location>
</feature>
<dbReference type="Pfam" id="PF01979">
    <property type="entry name" value="Amidohydro_1"/>
    <property type="match status" value="1"/>
</dbReference>
<evidence type="ECO:0000259" key="2">
    <source>
        <dbReference type="Pfam" id="PF01979"/>
    </source>
</evidence>
<keyword evidence="1" id="KW-0732">Signal</keyword>
<protein>
    <submittedName>
        <fullName evidence="3">Amidohydrolase family protein</fullName>
    </submittedName>
</protein>
<dbReference type="SUPFAM" id="SSF51556">
    <property type="entry name" value="Metallo-dependent hydrolases"/>
    <property type="match status" value="1"/>
</dbReference>
<dbReference type="PANTHER" id="PTHR43135">
    <property type="entry name" value="ALPHA-D-RIBOSE 1-METHYLPHOSPHONATE 5-TRIPHOSPHATE DIPHOSPHATASE"/>
    <property type="match status" value="1"/>
</dbReference>
<dbReference type="Gene3D" id="2.30.40.10">
    <property type="entry name" value="Urease, subunit C, domain 1"/>
    <property type="match status" value="2"/>
</dbReference>
<gene>
    <name evidence="3" type="ORF">ACFO5Q_04205</name>
</gene>
<feature type="domain" description="Amidohydrolase-related" evidence="2">
    <location>
        <begin position="75"/>
        <end position="416"/>
    </location>
</feature>
<comment type="caution">
    <text evidence="3">The sequence shown here is derived from an EMBL/GenBank/DDBJ whole genome shotgun (WGS) entry which is preliminary data.</text>
</comment>
<dbReference type="Gene3D" id="3.30.110.90">
    <property type="entry name" value="Amidohydrolase"/>
    <property type="match status" value="1"/>
</dbReference>
<dbReference type="InterPro" id="IPR006680">
    <property type="entry name" value="Amidohydro-rel"/>
</dbReference>
<dbReference type="Proteomes" id="UP001595776">
    <property type="component" value="Unassembled WGS sequence"/>
</dbReference>